<sequence>MDGVSDDFSDSTQRPDSDNDQRVYFVPYRWWKDAQDLMPGDLGLKIGIVYTASPVSSYTGPMKLINNIFSLDLVFSLRKEDSEQGGMVKWVYPGGTMH</sequence>
<dbReference type="Proteomes" id="UP000235220">
    <property type="component" value="Chromosome 1"/>
</dbReference>
<dbReference type="InParanoid" id="A0A6P9E3U7"/>
<protein>
    <submittedName>
        <fullName evidence="2">Ubiquitin carboxyl-terminal hydrolase 8-like</fullName>
    </submittedName>
</protein>
<keyword evidence="1" id="KW-1185">Reference proteome</keyword>
<organism evidence="1 2">
    <name type="scientific">Juglans regia</name>
    <name type="common">English walnut</name>
    <dbReference type="NCBI Taxonomy" id="51240"/>
    <lineage>
        <taxon>Eukaryota</taxon>
        <taxon>Viridiplantae</taxon>
        <taxon>Streptophyta</taxon>
        <taxon>Embryophyta</taxon>
        <taxon>Tracheophyta</taxon>
        <taxon>Spermatophyta</taxon>
        <taxon>Magnoliopsida</taxon>
        <taxon>eudicotyledons</taxon>
        <taxon>Gunneridae</taxon>
        <taxon>Pentapetalae</taxon>
        <taxon>rosids</taxon>
        <taxon>fabids</taxon>
        <taxon>Fagales</taxon>
        <taxon>Juglandaceae</taxon>
        <taxon>Juglans</taxon>
    </lineage>
</organism>
<dbReference type="OrthoDB" id="1710249at2759"/>
<evidence type="ECO:0000313" key="1">
    <source>
        <dbReference type="Proteomes" id="UP000235220"/>
    </source>
</evidence>
<evidence type="ECO:0000313" key="2">
    <source>
        <dbReference type="RefSeq" id="XP_035538913.1"/>
    </source>
</evidence>
<gene>
    <name evidence="2" type="primary">LOC118343846</name>
</gene>
<reference evidence="2" key="1">
    <citation type="submission" date="2025-08" db="UniProtKB">
        <authorList>
            <consortium name="RefSeq"/>
        </authorList>
    </citation>
    <scope>IDENTIFICATION</scope>
    <source>
        <tissue evidence="2">Leaves</tissue>
    </source>
</reference>
<dbReference type="KEGG" id="jre:118343846"/>
<proteinExistence type="predicted"/>
<name>A0A6P9E3U7_JUGRE</name>
<accession>A0A6P9E3U7</accession>
<dbReference type="AlphaFoldDB" id="A0A6P9E3U7"/>
<dbReference type="RefSeq" id="XP_035538913.1">
    <property type="nucleotide sequence ID" value="XM_035683020.1"/>
</dbReference>
<dbReference type="GeneID" id="118343846"/>